<name>A0A562JJW3_9FIRM</name>
<dbReference type="CDD" id="cd03257">
    <property type="entry name" value="ABC_NikE_OppD_transporters"/>
    <property type="match status" value="1"/>
</dbReference>
<keyword evidence="4" id="KW-1003">Cell membrane</keyword>
<evidence type="ECO:0000313" key="9">
    <source>
        <dbReference type="EMBL" id="TWH83476.1"/>
    </source>
</evidence>
<evidence type="ECO:0000256" key="4">
    <source>
        <dbReference type="ARBA" id="ARBA00022475"/>
    </source>
</evidence>
<dbReference type="Proteomes" id="UP000315343">
    <property type="component" value="Unassembled WGS sequence"/>
</dbReference>
<evidence type="ECO:0000256" key="7">
    <source>
        <dbReference type="ARBA" id="ARBA00023136"/>
    </source>
</evidence>
<feature type="domain" description="ABC transporter" evidence="8">
    <location>
        <begin position="10"/>
        <end position="257"/>
    </location>
</feature>
<dbReference type="Pfam" id="PF08352">
    <property type="entry name" value="oligo_HPY"/>
    <property type="match status" value="1"/>
</dbReference>
<evidence type="ECO:0000313" key="10">
    <source>
        <dbReference type="Proteomes" id="UP000315343"/>
    </source>
</evidence>
<dbReference type="InterPro" id="IPR017871">
    <property type="entry name" value="ABC_transporter-like_CS"/>
</dbReference>
<dbReference type="GO" id="GO:0005886">
    <property type="term" value="C:plasma membrane"/>
    <property type="evidence" value="ECO:0007669"/>
    <property type="project" value="UniProtKB-SubCell"/>
</dbReference>
<dbReference type="RefSeq" id="WP_212633430.1">
    <property type="nucleotide sequence ID" value="NZ_VLKH01000001.1"/>
</dbReference>
<gene>
    <name evidence="9" type="ORF">LY60_00083</name>
</gene>
<dbReference type="GO" id="GO:0005524">
    <property type="term" value="F:ATP binding"/>
    <property type="evidence" value="ECO:0007669"/>
    <property type="project" value="UniProtKB-KW"/>
</dbReference>
<comment type="subcellular location">
    <subcellularLocation>
        <location evidence="1">Cell membrane</location>
        <topology evidence="1">Peripheral membrane protein</topology>
    </subcellularLocation>
</comment>
<evidence type="ECO:0000256" key="1">
    <source>
        <dbReference type="ARBA" id="ARBA00004202"/>
    </source>
</evidence>
<dbReference type="PROSITE" id="PS00211">
    <property type="entry name" value="ABC_TRANSPORTER_1"/>
    <property type="match status" value="1"/>
</dbReference>
<dbReference type="InterPro" id="IPR027417">
    <property type="entry name" value="P-loop_NTPase"/>
</dbReference>
<dbReference type="PANTHER" id="PTHR43297">
    <property type="entry name" value="OLIGOPEPTIDE TRANSPORT ATP-BINDING PROTEIN APPD"/>
    <property type="match status" value="1"/>
</dbReference>
<evidence type="ECO:0000256" key="2">
    <source>
        <dbReference type="ARBA" id="ARBA00005417"/>
    </source>
</evidence>
<evidence type="ECO:0000256" key="6">
    <source>
        <dbReference type="ARBA" id="ARBA00022840"/>
    </source>
</evidence>
<dbReference type="SUPFAM" id="SSF52540">
    <property type="entry name" value="P-loop containing nucleoside triphosphate hydrolases"/>
    <property type="match status" value="1"/>
</dbReference>
<comment type="caution">
    <text evidence="9">The sequence shown here is derived from an EMBL/GenBank/DDBJ whole genome shotgun (WGS) entry which is preliminary data.</text>
</comment>
<dbReference type="InterPro" id="IPR013563">
    <property type="entry name" value="Oligopep_ABC_C"/>
</dbReference>
<evidence type="ECO:0000256" key="3">
    <source>
        <dbReference type="ARBA" id="ARBA00022448"/>
    </source>
</evidence>
<keyword evidence="6 9" id="KW-0067">ATP-binding</keyword>
<dbReference type="Gene3D" id="3.40.50.300">
    <property type="entry name" value="P-loop containing nucleotide triphosphate hydrolases"/>
    <property type="match status" value="1"/>
</dbReference>
<dbReference type="NCBIfam" id="TIGR01727">
    <property type="entry name" value="oligo_HPY"/>
    <property type="match status" value="1"/>
</dbReference>
<dbReference type="EMBL" id="VLKH01000001">
    <property type="protein sequence ID" value="TWH83476.1"/>
    <property type="molecule type" value="Genomic_DNA"/>
</dbReference>
<dbReference type="PANTHER" id="PTHR43297:SF2">
    <property type="entry name" value="DIPEPTIDE TRANSPORT ATP-BINDING PROTEIN DPPD"/>
    <property type="match status" value="1"/>
</dbReference>
<dbReference type="AlphaFoldDB" id="A0A562JJW3"/>
<dbReference type="Pfam" id="PF00005">
    <property type="entry name" value="ABC_tran"/>
    <property type="match status" value="1"/>
</dbReference>
<dbReference type="InterPro" id="IPR003593">
    <property type="entry name" value="AAA+_ATPase"/>
</dbReference>
<keyword evidence="7" id="KW-0472">Membrane</keyword>
<proteinExistence type="inferred from homology"/>
<dbReference type="InterPro" id="IPR003439">
    <property type="entry name" value="ABC_transporter-like_ATP-bd"/>
</dbReference>
<dbReference type="GO" id="GO:0015833">
    <property type="term" value="P:peptide transport"/>
    <property type="evidence" value="ECO:0007669"/>
    <property type="project" value="InterPro"/>
</dbReference>
<keyword evidence="10" id="KW-1185">Reference proteome</keyword>
<protein>
    <submittedName>
        <fullName evidence="9">Peptide/nickel transport system ATP-binding protein/oligopeptide transport system ATP-binding protein</fullName>
    </submittedName>
</protein>
<keyword evidence="3" id="KW-0813">Transport</keyword>
<dbReference type="GO" id="GO:0016887">
    <property type="term" value="F:ATP hydrolysis activity"/>
    <property type="evidence" value="ECO:0007669"/>
    <property type="project" value="InterPro"/>
</dbReference>
<evidence type="ECO:0000256" key="5">
    <source>
        <dbReference type="ARBA" id="ARBA00022741"/>
    </source>
</evidence>
<reference evidence="9 10" key="1">
    <citation type="submission" date="2019-07" db="EMBL/GenBank/DDBJ databases">
        <title>Genomic Encyclopedia of Type Strains, Phase I: the one thousand microbial genomes (KMG-I) project.</title>
        <authorList>
            <person name="Kyrpides N."/>
        </authorList>
    </citation>
    <scope>NUCLEOTIDE SEQUENCE [LARGE SCALE GENOMIC DNA]</scope>
    <source>
        <strain evidence="9 10">DSM 13558</strain>
    </source>
</reference>
<evidence type="ECO:0000259" key="8">
    <source>
        <dbReference type="PROSITE" id="PS50893"/>
    </source>
</evidence>
<organism evidence="9 10">
    <name type="scientific">Sedimentibacter saalensis</name>
    <dbReference type="NCBI Taxonomy" id="130788"/>
    <lineage>
        <taxon>Bacteria</taxon>
        <taxon>Bacillati</taxon>
        <taxon>Bacillota</taxon>
        <taxon>Tissierellia</taxon>
        <taxon>Sedimentibacter</taxon>
    </lineage>
</organism>
<dbReference type="SMART" id="SM00382">
    <property type="entry name" value="AAA"/>
    <property type="match status" value="1"/>
</dbReference>
<dbReference type="InterPro" id="IPR050388">
    <property type="entry name" value="ABC_Ni/Peptide_Import"/>
</dbReference>
<accession>A0A562JJW3</accession>
<dbReference type="PROSITE" id="PS50893">
    <property type="entry name" value="ABC_TRANSPORTER_2"/>
    <property type="match status" value="1"/>
</dbReference>
<comment type="similarity">
    <text evidence="2">Belongs to the ABC transporter superfamily.</text>
</comment>
<sequence>MNEIINDNTVILKNLHVSDSKGNTLVSSSSMNIEKGEIFGLVGESGSGKTLTAKSLINLLPDDLIFSADEMIVAGKNMLEISTREKKAHIGKNAGYIPQNTVFFLHPMIKIKNQIADGFIDHTNNNKKESLLKAEGILSKVGFSNPKLVLNYYPWQLSGGMRQRINIAMALMNDPKLIVADEPTTALDSTVQKQVMELFRSINDELNISILLISHDLGLVKNYSHSLAVMYAGVVVESGTTKSVFENPKHPYTQLLIDIIPTMKIKKTEPLAEIPGYVQEKGRDTKGCLFRNRCPKAMEICETYVKDHEEDGHYFRCNLD</sequence>
<keyword evidence="5" id="KW-0547">Nucleotide-binding</keyword>